<reference evidence="1" key="1">
    <citation type="journal article" date="2011" name="Acta Physiol. Plant.">
        <title>An investigation on the genetic background of Nostoc flagelliforme by similarity analysis of its partial genomic DNA and phylogenetic comparison of deduced related species.</title>
        <authorList>
            <person name="Gao X."/>
            <person name="Liu K."/>
            <person name="Qiu B.S."/>
        </authorList>
    </citation>
    <scope>NUCLEOTIDE SEQUENCE</scope>
    <source>
        <strain evidence="1">Sunitezuoqi</strain>
    </source>
</reference>
<gene>
    <name evidence="1" type="ORF">Nfla_8105</name>
</gene>
<sequence>MWLVPLVLTFTSICSDAMRATAQTIYPFTGNYRTTVNIEPISGNVSKVFEVGLSDDAPYDLGLYEGLTYSVLDANGNLTFNNNPEVFGVQGFPQGYIVFGSNTNKLFGTSDASASVNFENLTAKGSGVVNITDGEGIFKNATSTLLFSEEDIVNLSSGLARS</sequence>
<accession>E7DQA5</accession>
<dbReference type="EMBL" id="HQ291153">
    <property type="protein sequence ID" value="ADO19263.1"/>
    <property type="molecule type" value="Genomic_DNA"/>
</dbReference>
<evidence type="ECO:0000313" key="1">
    <source>
        <dbReference type="EMBL" id="ADO19263.1"/>
    </source>
</evidence>
<dbReference type="AlphaFoldDB" id="E7DQA5"/>
<proteinExistence type="predicted"/>
<name>E7DQA5_9NOSO</name>
<organism evidence="1">
    <name type="scientific">Nostoc flagelliforme str. Sunitezuoqi</name>
    <dbReference type="NCBI Taxonomy" id="676037"/>
    <lineage>
        <taxon>Bacteria</taxon>
        <taxon>Bacillati</taxon>
        <taxon>Cyanobacteriota</taxon>
        <taxon>Cyanophyceae</taxon>
        <taxon>Nostocales</taxon>
        <taxon>Nostocaceae</taxon>
        <taxon>Nostoc</taxon>
    </lineage>
</organism>
<protein>
    <submittedName>
        <fullName evidence="1">Uncharacterized protein</fullName>
    </submittedName>
</protein>